<evidence type="ECO:0000256" key="2">
    <source>
        <dbReference type="PIRSR" id="PIRSR605511-1"/>
    </source>
</evidence>
<dbReference type="AlphaFoldDB" id="A0A2T3AQH3"/>
<dbReference type="SUPFAM" id="SSF63829">
    <property type="entry name" value="Calcium-dependent phosphotriesterase"/>
    <property type="match status" value="1"/>
</dbReference>
<dbReference type="EMBL" id="KZ679018">
    <property type="protein sequence ID" value="PSS08515.1"/>
    <property type="molecule type" value="Genomic_DNA"/>
</dbReference>
<feature type="binding site" evidence="3">
    <location>
        <position position="17"/>
    </location>
    <ligand>
        <name>a divalent metal cation</name>
        <dbReference type="ChEBI" id="CHEBI:60240"/>
    </ligand>
</feature>
<evidence type="ECO:0000256" key="3">
    <source>
        <dbReference type="PIRSR" id="PIRSR605511-2"/>
    </source>
</evidence>
<dbReference type="FunCoup" id="A0A2T3AQH3">
    <property type="interactions" value="39"/>
</dbReference>
<proteinExistence type="inferred from homology"/>
<feature type="binding site" evidence="3">
    <location>
        <position position="210"/>
    </location>
    <ligand>
        <name>a divalent metal cation</name>
        <dbReference type="ChEBI" id="CHEBI:60240"/>
    </ligand>
</feature>
<dbReference type="Gene3D" id="2.120.10.30">
    <property type="entry name" value="TolB, C-terminal domain"/>
    <property type="match status" value="1"/>
</dbReference>
<comment type="similarity">
    <text evidence="1">Belongs to the SMP-30/CGR1 family.</text>
</comment>
<dbReference type="Pfam" id="PF08450">
    <property type="entry name" value="SGL"/>
    <property type="match status" value="1"/>
</dbReference>
<feature type="active site" description="Proton donor/acceptor" evidence="2">
    <location>
        <position position="210"/>
    </location>
</feature>
<dbReference type="PANTHER" id="PTHR10907:SF47">
    <property type="entry name" value="REGUCALCIN"/>
    <property type="match status" value="1"/>
</dbReference>
<organism evidence="5 6">
    <name type="scientific">Amorphotheca resinae ATCC 22711</name>
    <dbReference type="NCBI Taxonomy" id="857342"/>
    <lineage>
        <taxon>Eukaryota</taxon>
        <taxon>Fungi</taxon>
        <taxon>Dikarya</taxon>
        <taxon>Ascomycota</taxon>
        <taxon>Pezizomycotina</taxon>
        <taxon>Leotiomycetes</taxon>
        <taxon>Helotiales</taxon>
        <taxon>Amorphothecaceae</taxon>
        <taxon>Amorphotheca</taxon>
    </lineage>
</organism>
<sequence>MATGIQAFRPPHTKLGECPLYREEDNTLHYIDMLGYSIHVLTLAEPYQARVIRCPELISFMSFCHGGGYLVCYFQGIARVGDDGEWQVLKKIIPDEDKSAIRLNDGAIDSQGRLWVGTIDLGLVAQAHVPDDQRPRGAVYRYDPDGTLTVHEPGEIICGNGIGWTPDDQTALFTDSYRKIIWAYDFDSATGTISNKRIFIDRRGQDGEPDGLVLDTAGNVYTFLWKGSYVVKYDSRGTFVRDWKINASRVTHGAWVGKNFDELVVTSAEADEGSTPWEGEEGGALFWIKDLGCAGMRKHKFGKAE</sequence>
<keyword evidence="6" id="KW-1185">Reference proteome</keyword>
<feature type="binding site" evidence="3">
    <location>
        <position position="102"/>
    </location>
    <ligand>
        <name>substrate</name>
    </ligand>
</feature>
<dbReference type="GO" id="GO:0004341">
    <property type="term" value="F:gluconolactonase activity"/>
    <property type="evidence" value="ECO:0007669"/>
    <property type="project" value="TreeGrafter"/>
</dbReference>
<dbReference type="Proteomes" id="UP000241818">
    <property type="component" value="Unassembled WGS sequence"/>
</dbReference>
<dbReference type="InParanoid" id="A0A2T3AQH3"/>
<evidence type="ECO:0000313" key="6">
    <source>
        <dbReference type="Proteomes" id="UP000241818"/>
    </source>
</evidence>
<evidence type="ECO:0000313" key="5">
    <source>
        <dbReference type="EMBL" id="PSS08515.1"/>
    </source>
</evidence>
<accession>A0A2T3AQH3</accession>
<reference evidence="5 6" key="1">
    <citation type="journal article" date="2018" name="New Phytol.">
        <title>Comparative genomics and transcriptomics depict ericoid mycorrhizal fungi as versatile saprotrophs and plant mutualists.</title>
        <authorList>
            <person name="Martino E."/>
            <person name="Morin E."/>
            <person name="Grelet G.A."/>
            <person name="Kuo A."/>
            <person name="Kohler A."/>
            <person name="Daghino S."/>
            <person name="Barry K.W."/>
            <person name="Cichocki N."/>
            <person name="Clum A."/>
            <person name="Dockter R.B."/>
            <person name="Hainaut M."/>
            <person name="Kuo R.C."/>
            <person name="LaButti K."/>
            <person name="Lindahl B.D."/>
            <person name="Lindquist E.A."/>
            <person name="Lipzen A."/>
            <person name="Khouja H.R."/>
            <person name="Magnuson J."/>
            <person name="Murat C."/>
            <person name="Ohm R.A."/>
            <person name="Singer S.W."/>
            <person name="Spatafora J.W."/>
            <person name="Wang M."/>
            <person name="Veneault-Fourrey C."/>
            <person name="Henrissat B."/>
            <person name="Grigoriev I.V."/>
            <person name="Martin F.M."/>
            <person name="Perotto S."/>
        </authorList>
    </citation>
    <scope>NUCLEOTIDE SEQUENCE [LARGE SCALE GENOMIC DNA]</scope>
    <source>
        <strain evidence="5 6">ATCC 22711</strain>
    </source>
</reference>
<comment type="cofactor">
    <cofactor evidence="3">
        <name>Zn(2+)</name>
        <dbReference type="ChEBI" id="CHEBI:29105"/>
    </cofactor>
    <text evidence="3">Binds 1 divalent metal cation per subunit.</text>
</comment>
<gene>
    <name evidence="5" type="ORF">M430DRAFT_37361</name>
</gene>
<protein>
    <recommendedName>
        <fullName evidence="4">SMP-30/Gluconolactonase/LRE-like region domain-containing protein</fullName>
    </recommendedName>
</protein>
<dbReference type="OrthoDB" id="423498at2759"/>
<feature type="binding site" evidence="3">
    <location>
        <position position="104"/>
    </location>
    <ligand>
        <name>substrate</name>
    </ligand>
</feature>
<keyword evidence="3" id="KW-0862">Zinc</keyword>
<dbReference type="InterPro" id="IPR013658">
    <property type="entry name" value="SGL"/>
</dbReference>
<dbReference type="InterPro" id="IPR011042">
    <property type="entry name" value="6-blade_b-propeller_TolB-like"/>
</dbReference>
<dbReference type="PRINTS" id="PR01790">
    <property type="entry name" value="SMP30FAMILY"/>
</dbReference>
<dbReference type="STRING" id="857342.A0A2T3AQH3"/>
<name>A0A2T3AQH3_AMORE</name>
<dbReference type="InterPro" id="IPR005511">
    <property type="entry name" value="SMP-30"/>
</dbReference>
<evidence type="ECO:0000259" key="4">
    <source>
        <dbReference type="Pfam" id="PF08450"/>
    </source>
</evidence>
<evidence type="ECO:0000256" key="1">
    <source>
        <dbReference type="ARBA" id="ARBA00008853"/>
    </source>
</evidence>
<dbReference type="GO" id="GO:0005509">
    <property type="term" value="F:calcium ion binding"/>
    <property type="evidence" value="ECO:0007669"/>
    <property type="project" value="TreeGrafter"/>
</dbReference>
<dbReference type="RefSeq" id="XP_024716913.1">
    <property type="nucleotide sequence ID" value="XM_024867112.1"/>
</dbReference>
<keyword evidence="3" id="KW-0479">Metal-binding</keyword>
<dbReference type="GeneID" id="36575193"/>
<feature type="binding site" evidence="3">
    <location>
        <position position="160"/>
    </location>
    <ligand>
        <name>a divalent metal cation</name>
        <dbReference type="ChEBI" id="CHEBI:60240"/>
    </ligand>
</feature>
<feature type="domain" description="SMP-30/Gluconolactonase/LRE-like region" evidence="4">
    <location>
        <begin position="15"/>
        <end position="268"/>
    </location>
</feature>
<dbReference type="PANTHER" id="PTHR10907">
    <property type="entry name" value="REGUCALCIN"/>
    <property type="match status" value="1"/>
</dbReference>